<protein>
    <submittedName>
        <fullName evidence="1">Uncharacterized protein</fullName>
    </submittedName>
</protein>
<sequence>MTIHLHEYNEREYIVRTFVFKDRGHVIRVIKSDNPEAITDKFELERFIQNSVKRGNYIWIKNKMIQLEESLSNRYSRPVDPVIFIMHLYFKEELSVRDISARIELFWVKIPKNTLNNILANVFWWTLRLHNEITKVTEKKNRAKVIPRNTRRTAAIAEAISIIVKGALNNKKWFDYAEFKNCKNLKERVTLLLKIYSLAWNETEAKLYLTNLHKTWKSMDTIAIILTKLFENAFGEIPNAKIIKVRGMDVNRLLKK</sequence>
<comment type="caution">
    <text evidence="1">The sequence shown here is derived from an EMBL/GenBank/DDBJ whole genome shotgun (WGS) entry which is preliminary data.</text>
</comment>
<name>K2G234_9BACT</name>
<organism evidence="1">
    <name type="scientific">uncultured bacterium</name>
    <name type="common">gcode 4</name>
    <dbReference type="NCBI Taxonomy" id="1234023"/>
    <lineage>
        <taxon>Bacteria</taxon>
        <taxon>environmental samples</taxon>
    </lineage>
</organism>
<gene>
    <name evidence="1" type="ORF">ACD_3C00079G0003</name>
</gene>
<evidence type="ECO:0000313" key="1">
    <source>
        <dbReference type="EMBL" id="EKE28317.1"/>
    </source>
</evidence>
<dbReference type="EMBL" id="AMFJ01000353">
    <property type="protein sequence ID" value="EKE28317.1"/>
    <property type="molecule type" value="Genomic_DNA"/>
</dbReference>
<dbReference type="AlphaFoldDB" id="K2G234"/>
<reference evidence="1" key="1">
    <citation type="journal article" date="2012" name="Science">
        <title>Fermentation, hydrogen, and sulfur metabolism in multiple uncultivated bacterial phyla.</title>
        <authorList>
            <person name="Wrighton K.C."/>
            <person name="Thomas B.C."/>
            <person name="Sharon I."/>
            <person name="Miller C.S."/>
            <person name="Castelle C.J."/>
            <person name="VerBerkmoes N.C."/>
            <person name="Wilkins M.J."/>
            <person name="Hettich R.L."/>
            <person name="Lipton M.S."/>
            <person name="Williams K.H."/>
            <person name="Long P.E."/>
            <person name="Banfield J.F."/>
        </authorList>
    </citation>
    <scope>NUCLEOTIDE SEQUENCE [LARGE SCALE GENOMIC DNA]</scope>
</reference>
<proteinExistence type="predicted"/>
<accession>K2G234</accession>